<dbReference type="PANTHER" id="PTHR40606:SF1">
    <property type="entry name" value="UPF0339 PROTEIN YEGP"/>
    <property type="match status" value="1"/>
</dbReference>
<dbReference type="InterPro" id="IPR010879">
    <property type="entry name" value="DUF1508"/>
</dbReference>
<gene>
    <name evidence="2" type="ORF">MNBD_ALPHA12-1181</name>
</gene>
<organism evidence="2">
    <name type="scientific">hydrothermal vent metagenome</name>
    <dbReference type="NCBI Taxonomy" id="652676"/>
    <lineage>
        <taxon>unclassified sequences</taxon>
        <taxon>metagenomes</taxon>
        <taxon>ecological metagenomes</taxon>
    </lineage>
</organism>
<dbReference type="Pfam" id="PF07411">
    <property type="entry name" value="DUF1508"/>
    <property type="match status" value="2"/>
</dbReference>
<feature type="domain" description="DUF1508" evidence="1">
    <location>
        <begin position="73"/>
        <end position="119"/>
    </location>
</feature>
<name>A0A3B0TVD4_9ZZZZ</name>
<reference evidence="2" key="1">
    <citation type="submission" date="2018-06" db="EMBL/GenBank/DDBJ databases">
        <authorList>
            <person name="Zhirakovskaya E."/>
        </authorList>
    </citation>
    <scope>NUCLEOTIDE SEQUENCE</scope>
</reference>
<evidence type="ECO:0000313" key="2">
    <source>
        <dbReference type="EMBL" id="VAW22631.1"/>
    </source>
</evidence>
<protein>
    <recommendedName>
        <fullName evidence="1">DUF1508 domain-containing protein</fullName>
    </recommendedName>
</protein>
<sequence>MHKFKIVRRKDNQFAVQFCYNSEIMVWSENYKGKASAQNCIASLKKNAPGAPTADLTEGEEESGYHFEIERSKDGQFYVRFRAPNGEIMVRSETYVAKSSAKNCIQSVMERGPDAPIVDES</sequence>
<dbReference type="AlphaFoldDB" id="A0A3B0TVD4"/>
<dbReference type="SUPFAM" id="SSF160113">
    <property type="entry name" value="YegP-like"/>
    <property type="match status" value="2"/>
</dbReference>
<evidence type="ECO:0000259" key="1">
    <source>
        <dbReference type="Pfam" id="PF07411"/>
    </source>
</evidence>
<proteinExistence type="predicted"/>
<dbReference type="InterPro" id="IPR036913">
    <property type="entry name" value="YegP-like_sf"/>
</dbReference>
<feature type="domain" description="DUF1508" evidence="1">
    <location>
        <begin position="20"/>
        <end position="55"/>
    </location>
</feature>
<dbReference type="PANTHER" id="PTHR40606">
    <property type="match status" value="1"/>
</dbReference>
<dbReference type="InterPro" id="IPR051141">
    <property type="entry name" value="UPF0339_domain"/>
</dbReference>
<dbReference type="Gene3D" id="2.30.29.80">
    <property type="match status" value="1"/>
</dbReference>
<dbReference type="EMBL" id="UOEO01000208">
    <property type="protein sequence ID" value="VAW22631.1"/>
    <property type="molecule type" value="Genomic_DNA"/>
</dbReference>
<accession>A0A3B0TVD4</accession>